<dbReference type="InterPro" id="IPR017224">
    <property type="entry name" value="Opine_Oxase_asu/HCN_bsu"/>
</dbReference>
<proteinExistence type="predicted"/>
<dbReference type="InterPro" id="IPR023753">
    <property type="entry name" value="FAD/NAD-binding_dom"/>
</dbReference>
<dbReference type="Gene3D" id="1.10.10.1100">
    <property type="entry name" value="BFD-like [2Fe-2S]-binding domain"/>
    <property type="match status" value="1"/>
</dbReference>
<dbReference type="SUPFAM" id="SSF51905">
    <property type="entry name" value="FAD/NAD(P)-binding domain"/>
    <property type="match status" value="1"/>
</dbReference>
<reference evidence="4 5" key="1">
    <citation type="submission" date="2019-03" db="EMBL/GenBank/DDBJ databases">
        <authorList>
            <person name="Nijsse B."/>
        </authorList>
    </citation>
    <scope>NUCLEOTIDE SEQUENCE [LARGE SCALE GENOMIC DNA]</scope>
    <source>
        <strain evidence="4">Desulfoluna butyratoxydans MSL71</strain>
    </source>
</reference>
<sequence length="461" mass="49615">MIQQQWDLVVIGAGPAGLSAAAAAAECGLEVVLLDEQAFAGGQIYRSVDAPGAKGRFLQKEDRAEGLRILRRFEKSGAAYEPRSTVWFAEPGRVLATRDAQTREYKTQNIVVATGAMERPVPFSGWTLPGVMAAGAADILYKSGSVVPKGPIVVAGNGPLIPLITNHLLELGADIAAVVDTTPKANMMKAAPHMPMALRDIPFLFKGLKMVAKMTRSRVPIYRNGSDINAFGKDRLERVSFSVDGTPRSVSAATLLVHEGILPRTHMSRALGLDHAWNPVQRYWYPVCDENGKSSREGIYVAGDGVFVHGAAAAAAKGELAGIDVARSLRVLTDEDAKRKRTRPRKVLSKALAPRKFVDGWFAPRKDLYEVDDDVLVCRCEGVTASAIREAVKEGCHEVNDIKVRTRCGMGPCQGRMCGPALAEIAANALEREVPDVGSLRIRPPMRPVLFGEICGLGGGD</sequence>
<dbReference type="EMBL" id="CAADHO010000001">
    <property type="protein sequence ID" value="VFQ43320.1"/>
    <property type="molecule type" value="Genomic_DNA"/>
</dbReference>
<keyword evidence="5" id="KW-1185">Reference proteome</keyword>
<dbReference type="InterPro" id="IPR036188">
    <property type="entry name" value="FAD/NAD-bd_sf"/>
</dbReference>
<evidence type="ECO:0000259" key="3">
    <source>
        <dbReference type="Pfam" id="PF17806"/>
    </source>
</evidence>
<evidence type="ECO:0000313" key="4">
    <source>
        <dbReference type="EMBL" id="VFQ43320.1"/>
    </source>
</evidence>
<protein>
    <submittedName>
        <fullName evidence="4">Fad/nad(P)-binding domain</fullName>
    </submittedName>
</protein>
<feature type="domain" description="SoxA A3" evidence="3">
    <location>
        <begin position="380"/>
        <end position="454"/>
    </location>
</feature>
<dbReference type="AlphaFoldDB" id="A0A4U8YIW1"/>
<feature type="domain" description="FAD/NAD(P)-binding" evidence="2">
    <location>
        <begin position="7"/>
        <end position="306"/>
    </location>
</feature>
<dbReference type="PIRSF" id="PIRSF037495">
    <property type="entry name" value="Opine_OX_OoxA/HcnB"/>
    <property type="match status" value="1"/>
</dbReference>
<dbReference type="PANTHER" id="PTHR42949:SF3">
    <property type="entry name" value="ANAEROBIC GLYCEROL-3-PHOSPHATE DEHYDROGENASE SUBUNIT B"/>
    <property type="match status" value="1"/>
</dbReference>
<dbReference type="InterPro" id="IPR051691">
    <property type="entry name" value="Metab_Enz_Cyan_OpOx_G3PDH"/>
</dbReference>
<dbReference type="PRINTS" id="PR00368">
    <property type="entry name" value="FADPNR"/>
</dbReference>
<dbReference type="PANTHER" id="PTHR42949">
    <property type="entry name" value="ANAEROBIC GLYCEROL-3-PHOSPHATE DEHYDROGENASE SUBUNIT B"/>
    <property type="match status" value="1"/>
</dbReference>
<dbReference type="RefSeq" id="WP_218950953.1">
    <property type="nucleotide sequence ID" value="NZ_CAADHO010000001.1"/>
</dbReference>
<gene>
    <name evidence="4" type="ORF">MSL71_9480</name>
</gene>
<organism evidence="4 5">
    <name type="scientific">Desulfoluna butyratoxydans</name>
    <dbReference type="NCBI Taxonomy" id="231438"/>
    <lineage>
        <taxon>Bacteria</taxon>
        <taxon>Pseudomonadati</taxon>
        <taxon>Thermodesulfobacteriota</taxon>
        <taxon>Desulfobacteria</taxon>
        <taxon>Desulfobacterales</taxon>
        <taxon>Desulfolunaceae</taxon>
        <taxon>Desulfoluna</taxon>
    </lineage>
</organism>
<dbReference type="InterPro" id="IPR041854">
    <property type="entry name" value="BFD-like_2Fe2S-bd_dom_sf"/>
</dbReference>
<dbReference type="Pfam" id="PF17806">
    <property type="entry name" value="SO_alpha_A3"/>
    <property type="match status" value="1"/>
</dbReference>
<dbReference type="CDD" id="cd19946">
    <property type="entry name" value="GlpA-like_Fer2_BFD-like"/>
    <property type="match status" value="1"/>
</dbReference>
<dbReference type="InterPro" id="IPR041117">
    <property type="entry name" value="SoxA_A3"/>
</dbReference>
<evidence type="ECO:0000259" key="2">
    <source>
        <dbReference type="Pfam" id="PF07992"/>
    </source>
</evidence>
<dbReference type="Pfam" id="PF07992">
    <property type="entry name" value="Pyr_redox_2"/>
    <property type="match status" value="1"/>
</dbReference>
<evidence type="ECO:0000313" key="5">
    <source>
        <dbReference type="Proteomes" id="UP000507962"/>
    </source>
</evidence>
<dbReference type="Proteomes" id="UP000507962">
    <property type="component" value="Unassembled WGS sequence"/>
</dbReference>
<dbReference type="PRINTS" id="PR00469">
    <property type="entry name" value="PNDRDTASEII"/>
</dbReference>
<dbReference type="GO" id="GO:0016491">
    <property type="term" value="F:oxidoreductase activity"/>
    <property type="evidence" value="ECO:0007669"/>
    <property type="project" value="UniProtKB-KW"/>
</dbReference>
<keyword evidence="1" id="KW-0560">Oxidoreductase</keyword>
<accession>A0A4U8YIW1</accession>
<evidence type="ECO:0000256" key="1">
    <source>
        <dbReference type="ARBA" id="ARBA00023002"/>
    </source>
</evidence>
<name>A0A4U8YIW1_9BACT</name>
<dbReference type="Gene3D" id="3.50.50.60">
    <property type="entry name" value="FAD/NAD(P)-binding domain"/>
    <property type="match status" value="2"/>
</dbReference>